<accession>Q01SZ1</accession>
<dbReference type="OrthoDB" id="9797543at2"/>
<feature type="domain" description="HTH cro/C1-type" evidence="3">
    <location>
        <begin position="7"/>
        <end position="68"/>
    </location>
</feature>
<reference evidence="4" key="1">
    <citation type="submission" date="2006-10" db="EMBL/GenBank/DDBJ databases">
        <title>Complete sequence of Solibacter usitatus Ellin6076.</title>
        <authorList>
            <consortium name="US DOE Joint Genome Institute"/>
            <person name="Copeland A."/>
            <person name="Lucas S."/>
            <person name="Lapidus A."/>
            <person name="Barry K."/>
            <person name="Detter J.C."/>
            <person name="Glavina del Rio T."/>
            <person name="Hammon N."/>
            <person name="Israni S."/>
            <person name="Dalin E."/>
            <person name="Tice H."/>
            <person name="Pitluck S."/>
            <person name="Thompson L.S."/>
            <person name="Brettin T."/>
            <person name="Bruce D."/>
            <person name="Han C."/>
            <person name="Tapia R."/>
            <person name="Gilna P."/>
            <person name="Schmutz J."/>
            <person name="Larimer F."/>
            <person name="Land M."/>
            <person name="Hauser L."/>
            <person name="Kyrpides N."/>
            <person name="Mikhailova N."/>
            <person name="Janssen P.H."/>
            <person name="Kuske C.R."/>
            <person name="Richardson P."/>
        </authorList>
    </citation>
    <scope>NUCLEOTIDE SEQUENCE</scope>
    <source>
        <strain evidence="4">Ellin6076</strain>
    </source>
</reference>
<dbReference type="InParanoid" id="Q01SZ1"/>
<dbReference type="PANTHER" id="PTHR34475:SF1">
    <property type="entry name" value="CYTOSKELETON PROTEIN RODZ"/>
    <property type="match status" value="1"/>
</dbReference>
<protein>
    <submittedName>
        <fullName evidence="4">Transcriptional regulator, XRE family</fullName>
    </submittedName>
</protein>
<proteinExistence type="predicted"/>
<feature type="region of interest" description="Disordered" evidence="1">
    <location>
        <begin position="157"/>
        <end position="193"/>
    </location>
</feature>
<dbReference type="STRING" id="234267.Acid_6303"/>
<evidence type="ECO:0000313" key="4">
    <source>
        <dbReference type="EMBL" id="ABJ87229.1"/>
    </source>
</evidence>
<dbReference type="GO" id="GO:0003677">
    <property type="term" value="F:DNA binding"/>
    <property type="evidence" value="ECO:0007669"/>
    <property type="project" value="InterPro"/>
</dbReference>
<evidence type="ECO:0000256" key="1">
    <source>
        <dbReference type="SAM" id="MobiDB-lite"/>
    </source>
</evidence>
<feature type="compositionally biased region" description="Low complexity" evidence="1">
    <location>
        <begin position="173"/>
        <end position="187"/>
    </location>
</feature>
<evidence type="ECO:0000259" key="3">
    <source>
        <dbReference type="SMART" id="SM00530"/>
    </source>
</evidence>
<organism evidence="4">
    <name type="scientific">Solibacter usitatus (strain Ellin6076)</name>
    <dbReference type="NCBI Taxonomy" id="234267"/>
    <lineage>
        <taxon>Bacteria</taxon>
        <taxon>Pseudomonadati</taxon>
        <taxon>Acidobacteriota</taxon>
        <taxon>Terriglobia</taxon>
        <taxon>Bryobacterales</taxon>
        <taxon>Solibacteraceae</taxon>
        <taxon>Candidatus Solibacter</taxon>
    </lineage>
</organism>
<dbReference type="InterPro" id="IPR025194">
    <property type="entry name" value="RodZ-like_C"/>
</dbReference>
<dbReference type="InterPro" id="IPR010982">
    <property type="entry name" value="Lambda_DNA-bd_dom_sf"/>
</dbReference>
<feature type="transmembrane region" description="Helical" evidence="2">
    <location>
        <begin position="118"/>
        <end position="138"/>
    </location>
</feature>
<dbReference type="SUPFAM" id="SSF47413">
    <property type="entry name" value="lambda repressor-like DNA-binding domains"/>
    <property type="match status" value="1"/>
</dbReference>
<keyword evidence="2" id="KW-0472">Membrane</keyword>
<keyword evidence="2" id="KW-1133">Transmembrane helix</keyword>
<dbReference type="SMART" id="SM00530">
    <property type="entry name" value="HTH_XRE"/>
    <property type="match status" value="1"/>
</dbReference>
<dbReference type="EMBL" id="CP000473">
    <property type="protein sequence ID" value="ABJ87229.1"/>
    <property type="molecule type" value="Genomic_DNA"/>
</dbReference>
<dbReference type="CDD" id="cd00093">
    <property type="entry name" value="HTH_XRE"/>
    <property type="match status" value="1"/>
</dbReference>
<dbReference type="eggNOG" id="COG1426">
    <property type="taxonomic scope" value="Bacteria"/>
</dbReference>
<dbReference type="Gene3D" id="1.10.260.40">
    <property type="entry name" value="lambda repressor-like DNA-binding domains"/>
    <property type="match status" value="1"/>
</dbReference>
<dbReference type="HOGENOM" id="CLU_047530_3_0_0"/>
<name>Q01SZ1_SOLUE</name>
<evidence type="ECO:0000256" key="2">
    <source>
        <dbReference type="SAM" id="Phobius"/>
    </source>
</evidence>
<dbReference type="InterPro" id="IPR001387">
    <property type="entry name" value="Cro/C1-type_HTH"/>
</dbReference>
<keyword evidence="2" id="KW-0812">Transmembrane</keyword>
<dbReference type="AlphaFoldDB" id="Q01SZ1"/>
<dbReference type="InterPro" id="IPR050400">
    <property type="entry name" value="Bact_Cytoskel_RodZ"/>
</dbReference>
<sequence length="317" mass="33405">MTQVGETLRRERVKRNLDFEQISRELKISTRFLEAIENDQYEKLPGGVFAKSFVRQYARLLGLDEEELATQLQGVIAPPLEPLLSPEKRPASVAPIQVPKVEEWQTVGDRGFRWTGSLSAAAMVVVVMLVCSAVYAWLQRPKATAATQAAAPVHTAPSPVAAQPVPPPPAPPAAQTTEPTQAAASTAVPVPAGEQKPVEAAAVAAKPAETKPLAPNPDATVHVQIVADEPVWISARADGKYTFSGTLNPGDTKSVEGVKDVVLRLGNAGGVSISLNGKPVGSVGPKGQTRTVQLTSGGFQIVPAKPPAAPIDPLDRL</sequence>
<gene>
    <name evidence="4" type="ordered locus">Acid_6303</name>
</gene>
<dbReference type="PANTHER" id="PTHR34475">
    <property type="match status" value="1"/>
</dbReference>
<dbReference type="KEGG" id="sus:Acid_6303"/>
<dbReference type="Pfam" id="PF13464">
    <property type="entry name" value="RodZ_C"/>
    <property type="match status" value="1"/>
</dbReference>
<dbReference type="Pfam" id="PF13413">
    <property type="entry name" value="HTH_25"/>
    <property type="match status" value="1"/>
</dbReference>